<reference evidence="1" key="1">
    <citation type="journal article" date="2014" name="Int. J. Syst. Evol. Microbiol.">
        <title>Complete genome sequence of Corynebacterium casei LMG S-19264T (=DSM 44701T), isolated from a smear-ripened cheese.</title>
        <authorList>
            <consortium name="US DOE Joint Genome Institute (JGI-PGF)"/>
            <person name="Walter F."/>
            <person name="Albersmeier A."/>
            <person name="Kalinowski J."/>
            <person name="Ruckert C."/>
        </authorList>
    </citation>
    <scope>NUCLEOTIDE SEQUENCE</scope>
    <source>
        <strain evidence="1">CGMCC 4.7110</strain>
    </source>
</reference>
<keyword evidence="2" id="KW-1185">Reference proteome</keyword>
<dbReference type="AlphaFoldDB" id="A0A917X811"/>
<reference evidence="1" key="2">
    <citation type="submission" date="2020-09" db="EMBL/GenBank/DDBJ databases">
        <authorList>
            <person name="Sun Q."/>
            <person name="Zhou Y."/>
        </authorList>
    </citation>
    <scope>NUCLEOTIDE SEQUENCE</scope>
    <source>
        <strain evidence="1">CGMCC 4.7110</strain>
    </source>
</reference>
<proteinExistence type="predicted"/>
<dbReference type="InterPro" id="IPR039498">
    <property type="entry name" value="NTP_transf_5"/>
</dbReference>
<dbReference type="Pfam" id="PF14907">
    <property type="entry name" value="NTP_transf_5"/>
    <property type="match status" value="1"/>
</dbReference>
<gene>
    <name evidence="1" type="ORF">GCM10011578_005350</name>
</gene>
<dbReference type="Proteomes" id="UP000653411">
    <property type="component" value="Unassembled WGS sequence"/>
</dbReference>
<evidence type="ECO:0000313" key="2">
    <source>
        <dbReference type="Proteomes" id="UP000653411"/>
    </source>
</evidence>
<sequence length="359" mass="39349">MTTSSTHAPAPAAGRTPRHFALDGDVRAVLLAVAEHQGLDHAPDDVADLLRRPDFDHGRLIEHALRHKLGAALSDYVHRHGLRRSFPVQLRVPLLSFLQNARHRAAVLTAEAARVSQAIAAAGIAAAWTKGVVAQERLYDGRAVRQFNDIDLMIRPEDRGRLSAALLDAGYAAEQVWDSVSGRLLPRSRAELRIYQLSPDHLPHFHRIGPDPVVPVFVLDVANSLTWHGAKWQVPMDEVLAGRRSLTVGELSLPALSGAHSFLFVCLHLFREGWVDRFARLKGANLSQVAEVLREWRRLDAGERASVLEAVAAYGLARPVAWVCGHTDRVFGTSLTEELGVGEEATAEWLGESVGGLWG</sequence>
<organism evidence="1 2">
    <name type="scientific">Streptomyces fuscichromogenes</name>
    <dbReference type="NCBI Taxonomy" id="1324013"/>
    <lineage>
        <taxon>Bacteria</taxon>
        <taxon>Bacillati</taxon>
        <taxon>Actinomycetota</taxon>
        <taxon>Actinomycetes</taxon>
        <taxon>Kitasatosporales</taxon>
        <taxon>Streptomycetaceae</taxon>
        <taxon>Streptomyces</taxon>
    </lineage>
</organism>
<dbReference type="Gene3D" id="3.30.460.40">
    <property type="match status" value="1"/>
</dbReference>
<name>A0A917X811_9ACTN</name>
<comment type="caution">
    <text evidence="1">The sequence shown here is derived from an EMBL/GenBank/DDBJ whole genome shotgun (WGS) entry which is preliminary data.</text>
</comment>
<protein>
    <submittedName>
        <fullName evidence="1">Uncharacterized protein</fullName>
    </submittedName>
</protein>
<evidence type="ECO:0000313" key="1">
    <source>
        <dbReference type="EMBL" id="GGM88727.1"/>
    </source>
</evidence>
<accession>A0A917X811</accession>
<dbReference type="EMBL" id="BMML01000001">
    <property type="protein sequence ID" value="GGM88727.1"/>
    <property type="molecule type" value="Genomic_DNA"/>
</dbReference>